<proteinExistence type="predicted"/>
<protein>
    <submittedName>
        <fullName evidence="3">Uncharacterized protein</fullName>
    </submittedName>
</protein>
<feature type="compositionally biased region" description="Low complexity" evidence="1">
    <location>
        <begin position="493"/>
        <end position="533"/>
    </location>
</feature>
<evidence type="ECO:0000256" key="1">
    <source>
        <dbReference type="SAM" id="MobiDB-lite"/>
    </source>
</evidence>
<accession>A0A8H3U092</accession>
<feature type="region of interest" description="Disordered" evidence="1">
    <location>
        <begin position="342"/>
        <end position="386"/>
    </location>
</feature>
<dbReference type="AlphaFoldDB" id="A0A8H3U092"/>
<feature type="chain" id="PRO_5033985460" evidence="2">
    <location>
        <begin position="22"/>
        <end position="593"/>
    </location>
</feature>
<keyword evidence="4" id="KW-1185">Reference proteome</keyword>
<keyword evidence="2" id="KW-0732">Signal</keyword>
<feature type="region of interest" description="Disordered" evidence="1">
    <location>
        <begin position="158"/>
        <end position="211"/>
    </location>
</feature>
<feature type="compositionally biased region" description="Acidic residues" evidence="1">
    <location>
        <begin position="158"/>
        <end position="192"/>
    </location>
</feature>
<evidence type="ECO:0000313" key="4">
    <source>
        <dbReference type="Proteomes" id="UP000620104"/>
    </source>
</evidence>
<feature type="compositionally biased region" description="Low complexity" evidence="1">
    <location>
        <begin position="342"/>
        <end position="363"/>
    </location>
</feature>
<feature type="region of interest" description="Disordered" evidence="1">
    <location>
        <begin position="478"/>
        <end position="533"/>
    </location>
</feature>
<comment type="caution">
    <text evidence="3">The sequence shown here is derived from an EMBL/GenBank/DDBJ whole genome shotgun (WGS) entry which is preliminary data.</text>
</comment>
<feature type="signal peptide" evidence="2">
    <location>
        <begin position="1"/>
        <end position="21"/>
    </location>
</feature>
<dbReference type="EMBL" id="BLZA01000057">
    <property type="protein sequence ID" value="GHJ90186.1"/>
    <property type="molecule type" value="Genomic_DNA"/>
</dbReference>
<gene>
    <name evidence="3" type="ORF">NliqN6_6588</name>
</gene>
<sequence length="593" mass="62319">MRSVNAITCLATLSAISSVSAGPFSWLHIRGEEASAPIAGAPITTNATSDIDASVTVDGKNVSVAQLYAYLNGTSALNVTSSLNATANATHSITFEAESEIDSEEEIELELTYSLEGDAVLSFLNGTQLCKGDEACREIVGEELGLTSEEVIEVEECADEIEEEEEEEDCDEEEDEYEDDEDEDCDDDEYEQGEATSSSSPAASSGPIANNWNVDSGADSVTSTAATRSHVYHVAAATNVASGSETLPTSTATSYMYVTSGAPAGATGTPFPSASGVSGQEQDDNTVTVTQYVTITVDRFIVGPDATTYLSTSAPAPTKGSNVNNNFAASSAAQAAPSSAGVTATRAASSPASTGSYYDSPDSPDTPDTPDTPDSPDSADDGYGNIEDCEEDEWEEIPEDDQEDDDEWECTEEEIDDGEDVIVDVSEYYNSTDCQAILSLNATDVNATYADLMTWCSNITSSEDPIAAPQASLPVNETTTTESFAWSSDAAPSMTASSTESWSSEETNASSTGSAYTESATESAWTETTSESASPEAITSYVDVYATEYVQPSASASSSADVAEATEGETLSRRLTNGFRRVRRSHVGRSAFV</sequence>
<organism evidence="3 4">
    <name type="scientific">Naganishia liquefaciens</name>
    <dbReference type="NCBI Taxonomy" id="104408"/>
    <lineage>
        <taxon>Eukaryota</taxon>
        <taxon>Fungi</taxon>
        <taxon>Dikarya</taxon>
        <taxon>Basidiomycota</taxon>
        <taxon>Agaricomycotina</taxon>
        <taxon>Tremellomycetes</taxon>
        <taxon>Filobasidiales</taxon>
        <taxon>Filobasidiaceae</taxon>
        <taxon>Naganishia</taxon>
    </lineage>
</organism>
<feature type="compositionally biased region" description="Low complexity" evidence="1">
    <location>
        <begin position="195"/>
        <end position="205"/>
    </location>
</feature>
<dbReference type="OrthoDB" id="2596242at2759"/>
<reference evidence="3" key="1">
    <citation type="submission" date="2020-07" db="EMBL/GenBank/DDBJ databases">
        <title>Draft Genome Sequence of a Deep-Sea Yeast, Naganishia (Cryptococcus) liquefaciens strain N6.</title>
        <authorList>
            <person name="Han Y.W."/>
            <person name="Kajitani R."/>
            <person name="Morimoto H."/>
            <person name="Parhat M."/>
            <person name="Tsubouchi H."/>
            <person name="Bakenova O."/>
            <person name="Ogata M."/>
            <person name="Argunhan B."/>
            <person name="Aoki R."/>
            <person name="Kajiwara S."/>
            <person name="Itoh T."/>
            <person name="Iwasaki H."/>
        </authorList>
    </citation>
    <scope>NUCLEOTIDE SEQUENCE</scope>
    <source>
        <strain evidence="3">N6</strain>
    </source>
</reference>
<name>A0A8H3U092_9TREE</name>
<dbReference type="Proteomes" id="UP000620104">
    <property type="component" value="Unassembled WGS sequence"/>
</dbReference>
<evidence type="ECO:0000313" key="3">
    <source>
        <dbReference type="EMBL" id="GHJ90186.1"/>
    </source>
</evidence>
<evidence type="ECO:0000256" key="2">
    <source>
        <dbReference type="SAM" id="SignalP"/>
    </source>
</evidence>